<dbReference type="Proteomes" id="UP001642540">
    <property type="component" value="Unassembled WGS sequence"/>
</dbReference>
<sequence length="200" mass="23152">MKPECWIFLFCVTAVVYGVDEDRLKTLPCRPVDPVDLDLTWYRSVKLWYSPLSHKLELYRTSRELLQVAAEDIPEHDIYYEACITYQPSEEEDGYTVKGFGNRESFVRTASTDNPGAQLIESDYKYGANGNGTIIYTDNKSYILNAICDRRTLVWNVWSVSPSLDSKTVSKIFAKIQKMGFYKENFVMFKYEICKNLPKA</sequence>
<evidence type="ECO:0000256" key="1">
    <source>
        <dbReference type="SAM" id="SignalP"/>
    </source>
</evidence>
<feature type="chain" id="PRO_5045866944" description="Apolipoprotein D" evidence="1">
    <location>
        <begin position="19"/>
        <end position="200"/>
    </location>
</feature>
<dbReference type="Gene3D" id="2.40.128.20">
    <property type="match status" value="1"/>
</dbReference>
<proteinExistence type="predicted"/>
<gene>
    <name evidence="2" type="ORF">ODALV1_LOCUS2443</name>
</gene>
<evidence type="ECO:0000313" key="3">
    <source>
        <dbReference type="Proteomes" id="UP001642540"/>
    </source>
</evidence>
<evidence type="ECO:0008006" key="4">
    <source>
        <dbReference type="Google" id="ProtNLM"/>
    </source>
</evidence>
<name>A0ABP1PW26_9HEXA</name>
<keyword evidence="3" id="KW-1185">Reference proteome</keyword>
<dbReference type="EMBL" id="CAXLJM020000007">
    <property type="protein sequence ID" value="CAL8073015.1"/>
    <property type="molecule type" value="Genomic_DNA"/>
</dbReference>
<reference evidence="2 3" key="1">
    <citation type="submission" date="2024-08" db="EMBL/GenBank/DDBJ databases">
        <authorList>
            <person name="Cucini C."/>
            <person name="Frati F."/>
        </authorList>
    </citation>
    <scope>NUCLEOTIDE SEQUENCE [LARGE SCALE GENOMIC DNA]</scope>
</reference>
<comment type="caution">
    <text evidence="2">The sequence shown here is derived from an EMBL/GenBank/DDBJ whole genome shotgun (WGS) entry which is preliminary data.</text>
</comment>
<protein>
    <recommendedName>
        <fullName evidence="4">Apolipoprotein D</fullName>
    </recommendedName>
</protein>
<evidence type="ECO:0000313" key="2">
    <source>
        <dbReference type="EMBL" id="CAL8073015.1"/>
    </source>
</evidence>
<keyword evidence="1" id="KW-0732">Signal</keyword>
<dbReference type="SUPFAM" id="SSF50814">
    <property type="entry name" value="Lipocalins"/>
    <property type="match status" value="1"/>
</dbReference>
<dbReference type="InterPro" id="IPR012674">
    <property type="entry name" value="Calycin"/>
</dbReference>
<accession>A0ABP1PW26</accession>
<feature type="signal peptide" evidence="1">
    <location>
        <begin position="1"/>
        <end position="18"/>
    </location>
</feature>
<organism evidence="2 3">
    <name type="scientific">Orchesella dallaii</name>
    <dbReference type="NCBI Taxonomy" id="48710"/>
    <lineage>
        <taxon>Eukaryota</taxon>
        <taxon>Metazoa</taxon>
        <taxon>Ecdysozoa</taxon>
        <taxon>Arthropoda</taxon>
        <taxon>Hexapoda</taxon>
        <taxon>Collembola</taxon>
        <taxon>Entomobryomorpha</taxon>
        <taxon>Entomobryoidea</taxon>
        <taxon>Orchesellidae</taxon>
        <taxon>Orchesellinae</taxon>
        <taxon>Orchesella</taxon>
    </lineage>
</organism>